<dbReference type="HAMAP" id="MF_00093">
    <property type="entry name" value="Rel_fac_1"/>
    <property type="match status" value="1"/>
</dbReference>
<dbReference type="PROSITE" id="PS00745">
    <property type="entry name" value="RF_PROK_I"/>
    <property type="match status" value="1"/>
</dbReference>
<evidence type="ECO:0000256" key="8">
    <source>
        <dbReference type="HAMAP-Rule" id="MF_00093"/>
    </source>
</evidence>
<gene>
    <name evidence="8 11" type="primary">prfA</name>
    <name evidence="11" type="ORF">CPJCM30710_23290</name>
</gene>
<dbReference type="FunFam" id="3.30.160.20:FF:000004">
    <property type="entry name" value="Peptide chain release factor 1"/>
    <property type="match status" value="1"/>
</dbReference>
<evidence type="ECO:0000256" key="1">
    <source>
        <dbReference type="ARBA" id="ARBA00002986"/>
    </source>
</evidence>
<dbReference type="SMART" id="SM00937">
    <property type="entry name" value="PCRF"/>
    <property type="match status" value="1"/>
</dbReference>
<evidence type="ECO:0000256" key="9">
    <source>
        <dbReference type="SAM" id="Coils"/>
    </source>
</evidence>
<protein>
    <recommendedName>
        <fullName evidence="7 8">Peptide chain release factor 1</fullName>
        <shortName evidence="8">RF-1</shortName>
    </recommendedName>
</protein>
<keyword evidence="5 8" id="KW-0963">Cytoplasm</keyword>
<dbReference type="Gene3D" id="3.30.160.20">
    <property type="match status" value="1"/>
</dbReference>
<dbReference type="NCBIfam" id="TIGR00019">
    <property type="entry name" value="prfA"/>
    <property type="match status" value="1"/>
</dbReference>
<feature type="modified residue" description="N5-methylglutamine" evidence="8">
    <location>
        <position position="234"/>
    </location>
</feature>
<dbReference type="FunFam" id="3.30.70.1660:FF:000002">
    <property type="entry name" value="Peptide chain release factor 1"/>
    <property type="match status" value="1"/>
</dbReference>
<dbReference type="InterPro" id="IPR045853">
    <property type="entry name" value="Pep_chain_release_fac_I_sf"/>
</dbReference>
<dbReference type="SUPFAM" id="SSF75620">
    <property type="entry name" value="Release factor"/>
    <property type="match status" value="1"/>
</dbReference>
<dbReference type="PANTHER" id="PTHR43804:SF7">
    <property type="entry name" value="LD18447P"/>
    <property type="match status" value="1"/>
</dbReference>
<comment type="caution">
    <text evidence="11">The sequence shown here is derived from an EMBL/GenBank/DDBJ whole genome shotgun (WGS) entry which is preliminary data.</text>
</comment>
<keyword evidence="9" id="KW-0175">Coiled coil</keyword>
<evidence type="ECO:0000259" key="10">
    <source>
        <dbReference type="PROSITE" id="PS00745"/>
    </source>
</evidence>
<feature type="domain" description="Prokaryotic-type class I peptide chain release factors" evidence="10">
    <location>
        <begin position="227"/>
        <end position="243"/>
    </location>
</feature>
<comment type="PTM">
    <text evidence="8">Methylated by PrmC. Methylation increases the termination efficiency of RF1.</text>
</comment>
<sequence>MILDRLNFIENKYDELSVKISDPSIMANQNEWRKLCKEHSELEIVVNKYKEYKNVLEEIEINKEMLSEENDRDMREMVQEELKSLSEQKDIFEKELQILLLPKDPNDDKNVFIEIRGGAGGEEAALFAANLFRMYTRYAETQRWKIELMSSNETDIGGFKEVVFMLRGDGAYSKLKYESGVHRVQRVPDTESSGRIHTSTATVAVLPEVDDVELEISEKDLRIDVFRASGHGGQCVNTTDSAVRVTHLPTGLVVSCQDEKSQLKNKEKALKVLRARLFEKAEAERAAGIAEDRKSQVGTGDRSERIRTYNYPQGRVTDHRIGLTLYKLDAFLNGDIEEMIHALITEDQAEKMKAMGNTDF</sequence>
<accession>A0A919S307</accession>
<evidence type="ECO:0000256" key="3">
    <source>
        <dbReference type="ARBA" id="ARBA00010835"/>
    </source>
</evidence>
<dbReference type="InterPro" id="IPR005139">
    <property type="entry name" value="PCRF"/>
</dbReference>
<dbReference type="GO" id="GO:0005829">
    <property type="term" value="C:cytosol"/>
    <property type="evidence" value="ECO:0007669"/>
    <property type="project" value="UniProtKB-ARBA"/>
</dbReference>
<dbReference type="InterPro" id="IPR004373">
    <property type="entry name" value="RF-1"/>
</dbReference>
<dbReference type="Gene3D" id="3.30.70.1660">
    <property type="match status" value="1"/>
</dbReference>
<dbReference type="RefSeq" id="WP_212904355.1">
    <property type="nucleotide sequence ID" value="NZ_BOPZ01000020.1"/>
</dbReference>
<dbReference type="Pfam" id="PF03462">
    <property type="entry name" value="PCRF"/>
    <property type="match status" value="1"/>
</dbReference>
<evidence type="ECO:0000256" key="5">
    <source>
        <dbReference type="ARBA" id="ARBA00022490"/>
    </source>
</evidence>
<dbReference type="NCBIfam" id="NF001859">
    <property type="entry name" value="PRK00591.1"/>
    <property type="match status" value="1"/>
</dbReference>
<evidence type="ECO:0000313" key="11">
    <source>
        <dbReference type="EMBL" id="GIM29663.1"/>
    </source>
</evidence>
<comment type="function">
    <text evidence="1 8">Peptide chain release factor 1 directs the termination of translation in response to the peptide chain termination codons UAG and UAA.</text>
</comment>
<reference evidence="11" key="1">
    <citation type="submission" date="2021-03" db="EMBL/GenBank/DDBJ databases">
        <title>Taxonomic study of Clostridium polyendosporum from meadow-gley soil under rice.</title>
        <authorList>
            <person name="Kobayashi H."/>
            <person name="Tanizawa Y."/>
            <person name="Yagura M."/>
        </authorList>
    </citation>
    <scope>NUCLEOTIDE SEQUENCE</scope>
    <source>
        <strain evidence="11">JCM 30710</strain>
    </source>
</reference>
<dbReference type="Proteomes" id="UP000679179">
    <property type="component" value="Unassembled WGS sequence"/>
</dbReference>
<dbReference type="InterPro" id="IPR050057">
    <property type="entry name" value="Prokaryotic/Mito_RF"/>
</dbReference>
<keyword evidence="12" id="KW-1185">Reference proteome</keyword>
<dbReference type="GO" id="GO:0016149">
    <property type="term" value="F:translation release factor activity, codon specific"/>
    <property type="evidence" value="ECO:0007669"/>
    <property type="project" value="UniProtKB-UniRule"/>
</dbReference>
<comment type="similarity">
    <text evidence="3 8">Belongs to the prokaryotic/mitochondrial release factor family.</text>
</comment>
<dbReference type="Gene3D" id="6.10.140.1950">
    <property type="match status" value="1"/>
</dbReference>
<dbReference type="AlphaFoldDB" id="A0A919S307"/>
<organism evidence="11 12">
    <name type="scientific">Clostridium polyendosporum</name>
    <dbReference type="NCBI Taxonomy" id="69208"/>
    <lineage>
        <taxon>Bacteria</taxon>
        <taxon>Bacillati</taxon>
        <taxon>Bacillota</taxon>
        <taxon>Clostridia</taxon>
        <taxon>Eubacteriales</taxon>
        <taxon>Clostridiaceae</taxon>
        <taxon>Clostridium</taxon>
    </lineage>
</organism>
<keyword evidence="4 8" id="KW-0488">Methylation</keyword>
<keyword evidence="6 8" id="KW-0648">Protein biosynthesis</keyword>
<evidence type="ECO:0000256" key="2">
    <source>
        <dbReference type="ARBA" id="ARBA00004496"/>
    </source>
</evidence>
<evidence type="ECO:0000256" key="6">
    <source>
        <dbReference type="ARBA" id="ARBA00022917"/>
    </source>
</evidence>
<dbReference type="Pfam" id="PF00472">
    <property type="entry name" value="RF-1"/>
    <property type="match status" value="1"/>
</dbReference>
<feature type="coiled-coil region" evidence="9">
    <location>
        <begin position="42"/>
        <end position="95"/>
    </location>
</feature>
<comment type="subcellular location">
    <subcellularLocation>
        <location evidence="2 8">Cytoplasm</location>
    </subcellularLocation>
</comment>
<dbReference type="PANTHER" id="PTHR43804">
    <property type="entry name" value="LD18447P"/>
    <property type="match status" value="1"/>
</dbReference>
<evidence type="ECO:0000256" key="7">
    <source>
        <dbReference type="ARBA" id="ARBA00050039"/>
    </source>
</evidence>
<evidence type="ECO:0000313" key="12">
    <source>
        <dbReference type="Proteomes" id="UP000679179"/>
    </source>
</evidence>
<name>A0A919S307_9CLOT</name>
<evidence type="ECO:0000256" key="4">
    <source>
        <dbReference type="ARBA" id="ARBA00022481"/>
    </source>
</evidence>
<dbReference type="EMBL" id="BOPZ01000020">
    <property type="protein sequence ID" value="GIM29663.1"/>
    <property type="molecule type" value="Genomic_DNA"/>
</dbReference>
<dbReference type="FunFam" id="3.30.70.1660:FF:000004">
    <property type="entry name" value="Peptide chain release factor 1"/>
    <property type="match status" value="1"/>
</dbReference>
<dbReference type="InterPro" id="IPR000352">
    <property type="entry name" value="Pep_chain_release_fac_I"/>
</dbReference>
<proteinExistence type="inferred from homology"/>